<organism evidence="2 3">
    <name type="scientific">Wickerhamomyces anomalus (strain ATCC 58044 / CBS 1984 / NCYC 433 / NRRL Y-366-8)</name>
    <name type="common">Yeast</name>
    <name type="synonym">Hansenula anomala</name>
    <dbReference type="NCBI Taxonomy" id="683960"/>
    <lineage>
        <taxon>Eukaryota</taxon>
        <taxon>Fungi</taxon>
        <taxon>Dikarya</taxon>
        <taxon>Ascomycota</taxon>
        <taxon>Saccharomycotina</taxon>
        <taxon>Saccharomycetes</taxon>
        <taxon>Phaffomycetales</taxon>
        <taxon>Wickerhamomycetaceae</taxon>
        <taxon>Wickerhamomyces</taxon>
    </lineage>
</organism>
<feature type="region of interest" description="Disordered" evidence="1">
    <location>
        <begin position="111"/>
        <end position="132"/>
    </location>
</feature>
<dbReference type="OrthoDB" id="3980425at2759"/>
<name>A0A1E3P8R9_WICAA</name>
<dbReference type="RefSeq" id="XP_019040474.1">
    <property type="nucleotide sequence ID" value="XM_019183252.1"/>
</dbReference>
<evidence type="ECO:0000256" key="1">
    <source>
        <dbReference type="SAM" id="MobiDB-lite"/>
    </source>
</evidence>
<protein>
    <submittedName>
        <fullName evidence="2">Uncharacterized protein</fullName>
    </submittedName>
</protein>
<reference evidence="2 3" key="1">
    <citation type="journal article" date="2016" name="Proc. Natl. Acad. Sci. U.S.A.">
        <title>Comparative genomics of biotechnologically important yeasts.</title>
        <authorList>
            <person name="Riley R."/>
            <person name="Haridas S."/>
            <person name="Wolfe K.H."/>
            <person name="Lopes M.R."/>
            <person name="Hittinger C.T."/>
            <person name="Goeker M."/>
            <person name="Salamov A.A."/>
            <person name="Wisecaver J.H."/>
            <person name="Long T.M."/>
            <person name="Calvey C.H."/>
            <person name="Aerts A.L."/>
            <person name="Barry K.W."/>
            <person name="Choi C."/>
            <person name="Clum A."/>
            <person name="Coughlan A.Y."/>
            <person name="Deshpande S."/>
            <person name="Douglass A.P."/>
            <person name="Hanson S.J."/>
            <person name="Klenk H.-P."/>
            <person name="LaButti K.M."/>
            <person name="Lapidus A."/>
            <person name="Lindquist E.A."/>
            <person name="Lipzen A.M."/>
            <person name="Meier-Kolthoff J.P."/>
            <person name="Ohm R.A."/>
            <person name="Otillar R.P."/>
            <person name="Pangilinan J.L."/>
            <person name="Peng Y."/>
            <person name="Rokas A."/>
            <person name="Rosa C.A."/>
            <person name="Scheuner C."/>
            <person name="Sibirny A.A."/>
            <person name="Slot J.C."/>
            <person name="Stielow J.B."/>
            <person name="Sun H."/>
            <person name="Kurtzman C.P."/>
            <person name="Blackwell M."/>
            <person name="Grigoriev I.V."/>
            <person name="Jeffries T.W."/>
        </authorList>
    </citation>
    <scope>NUCLEOTIDE SEQUENCE [LARGE SCALE GENOMIC DNA]</scope>
    <source>
        <strain evidence="3">ATCC 58044 / CBS 1984 / NCYC 433 / NRRL Y-366-8</strain>
    </source>
</reference>
<keyword evidence="3" id="KW-1185">Reference proteome</keyword>
<evidence type="ECO:0000313" key="3">
    <source>
        <dbReference type="Proteomes" id="UP000094112"/>
    </source>
</evidence>
<sequence length="132" mass="15933">MVEYTKEEQEKLVQRFEIQRDERRAGLVNEIRKLCEIFESKIQRRVHKVPKKFAELKIKDVLNVERDHKIKIYQLISDIEAYKKTNNRKINDDEQMRLEIAQLRRKKADNLRSLQKRKESIATTGRVSKPKK</sequence>
<evidence type="ECO:0000313" key="2">
    <source>
        <dbReference type="EMBL" id="ODQ61267.1"/>
    </source>
</evidence>
<dbReference type="EMBL" id="KV454209">
    <property type="protein sequence ID" value="ODQ61267.1"/>
    <property type="molecule type" value="Genomic_DNA"/>
</dbReference>
<accession>A0A1E3P8R9</accession>
<dbReference type="AlphaFoldDB" id="A0A1E3P8R9"/>
<dbReference type="Proteomes" id="UP000094112">
    <property type="component" value="Unassembled WGS sequence"/>
</dbReference>
<dbReference type="GeneID" id="30200498"/>
<gene>
    <name evidence="2" type="ORF">WICANDRAFT_61826</name>
</gene>
<proteinExistence type="predicted"/>